<keyword evidence="1" id="KW-0732">Signal</keyword>
<gene>
    <name evidence="2" type="ORF">OEW28_06095</name>
</gene>
<comment type="caution">
    <text evidence="2">The sequence shown here is derived from an EMBL/GenBank/DDBJ whole genome shotgun (WGS) entry which is preliminary data.</text>
</comment>
<protein>
    <submittedName>
        <fullName evidence="2">Uncharacterized protein</fullName>
    </submittedName>
</protein>
<dbReference type="Proteomes" id="UP001652542">
    <property type="component" value="Unassembled WGS sequence"/>
</dbReference>
<dbReference type="RefSeq" id="WP_263733814.1">
    <property type="nucleotide sequence ID" value="NZ_JAOWKY010000001.1"/>
</dbReference>
<evidence type="ECO:0000313" key="3">
    <source>
        <dbReference type="Proteomes" id="UP001652542"/>
    </source>
</evidence>
<dbReference type="EMBL" id="JAOWKY010000001">
    <property type="protein sequence ID" value="MCV2868196.1"/>
    <property type="molecule type" value="Genomic_DNA"/>
</dbReference>
<feature type="chain" id="PRO_5046585677" evidence="1">
    <location>
        <begin position="22"/>
        <end position="87"/>
    </location>
</feature>
<accession>A0ABT2ZAR1</accession>
<name>A0ABT2ZAR1_9RHOB</name>
<evidence type="ECO:0000313" key="2">
    <source>
        <dbReference type="EMBL" id="MCV2868196.1"/>
    </source>
</evidence>
<sequence>MKTTLTILTAGLLAVAAPAMADSNKDAAQNMAAALKGGGGGNNSPIKEALGLEGNGGVASYVSGGGTGGWGNVGSGLVGDQVSKRNK</sequence>
<feature type="signal peptide" evidence="1">
    <location>
        <begin position="1"/>
        <end position="21"/>
    </location>
</feature>
<proteinExistence type="predicted"/>
<keyword evidence="3" id="KW-1185">Reference proteome</keyword>
<organism evidence="2 3">
    <name type="scientific">Albidovulum marisflavi</name>
    <dbReference type="NCBI Taxonomy" id="2984159"/>
    <lineage>
        <taxon>Bacteria</taxon>
        <taxon>Pseudomonadati</taxon>
        <taxon>Pseudomonadota</taxon>
        <taxon>Alphaproteobacteria</taxon>
        <taxon>Rhodobacterales</taxon>
        <taxon>Paracoccaceae</taxon>
        <taxon>Albidovulum</taxon>
    </lineage>
</organism>
<reference evidence="2 3" key="1">
    <citation type="submission" date="2022-10" db="EMBL/GenBank/DDBJ databases">
        <title>Defluviimonas sp. nov., isolated from ocean surface water.</title>
        <authorList>
            <person name="He W."/>
            <person name="Wang L."/>
            <person name="Zhang D.-F."/>
        </authorList>
    </citation>
    <scope>NUCLEOTIDE SEQUENCE [LARGE SCALE GENOMIC DNA]</scope>
    <source>
        <strain evidence="2 3">WL0002</strain>
    </source>
</reference>
<evidence type="ECO:0000256" key="1">
    <source>
        <dbReference type="SAM" id="SignalP"/>
    </source>
</evidence>